<comment type="caution">
    <text evidence="1">The sequence shown here is derived from an EMBL/GenBank/DDBJ whole genome shotgun (WGS) entry which is preliminary data.</text>
</comment>
<gene>
    <name evidence="1" type="ORF">CCACVL1_01042</name>
</gene>
<name>A0A1R3KRQ3_COCAP</name>
<evidence type="ECO:0000313" key="2">
    <source>
        <dbReference type="Proteomes" id="UP000188268"/>
    </source>
</evidence>
<sequence>MEMSSGDGCFAQKKVLDRKSLKLMKLTRRGIGVKHIATAMLDF</sequence>
<dbReference type="AlphaFoldDB" id="A0A1R3KRQ3"/>
<dbReference type="Gramene" id="OMP09766">
    <property type="protein sequence ID" value="OMP09766"/>
    <property type="gene ID" value="CCACVL1_01042"/>
</dbReference>
<accession>A0A1R3KRQ3</accession>
<dbReference type="Proteomes" id="UP000188268">
    <property type="component" value="Unassembled WGS sequence"/>
</dbReference>
<organism evidence="1 2">
    <name type="scientific">Corchorus capsularis</name>
    <name type="common">Jute</name>
    <dbReference type="NCBI Taxonomy" id="210143"/>
    <lineage>
        <taxon>Eukaryota</taxon>
        <taxon>Viridiplantae</taxon>
        <taxon>Streptophyta</taxon>
        <taxon>Embryophyta</taxon>
        <taxon>Tracheophyta</taxon>
        <taxon>Spermatophyta</taxon>
        <taxon>Magnoliopsida</taxon>
        <taxon>eudicotyledons</taxon>
        <taxon>Gunneridae</taxon>
        <taxon>Pentapetalae</taxon>
        <taxon>rosids</taxon>
        <taxon>malvids</taxon>
        <taxon>Malvales</taxon>
        <taxon>Malvaceae</taxon>
        <taxon>Grewioideae</taxon>
        <taxon>Apeibeae</taxon>
        <taxon>Corchorus</taxon>
    </lineage>
</organism>
<dbReference type="EMBL" id="AWWV01003034">
    <property type="protein sequence ID" value="OMP09766.1"/>
    <property type="molecule type" value="Genomic_DNA"/>
</dbReference>
<proteinExistence type="predicted"/>
<reference evidence="1 2" key="1">
    <citation type="submission" date="2013-09" db="EMBL/GenBank/DDBJ databases">
        <title>Corchorus capsularis genome sequencing.</title>
        <authorList>
            <person name="Alam M."/>
            <person name="Haque M.S."/>
            <person name="Islam M.S."/>
            <person name="Emdad E.M."/>
            <person name="Islam M.M."/>
            <person name="Ahmed B."/>
            <person name="Halim A."/>
            <person name="Hossen Q.M.M."/>
            <person name="Hossain M.Z."/>
            <person name="Ahmed R."/>
            <person name="Khan M.M."/>
            <person name="Islam R."/>
            <person name="Rashid M.M."/>
            <person name="Khan S.A."/>
            <person name="Rahman M.S."/>
            <person name="Alam M."/>
        </authorList>
    </citation>
    <scope>NUCLEOTIDE SEQUENCE [LARGE SCALE GENOMIC DNA]</scope>
    <source>
        <strain evidence="2">cv. CVL-1</strain>
        <tissue evidence="1">Whole seedling</tissue>
    </source>
</reference>
<evidence type="ECO:0000313" key="1">
    <source>
        <dbReference type="EMBL" id="OMP09766.1"/>
    </source>
</evidence>
<keyword evidence="2" id="KW-1185">Reference proteome</keyword>
<protein>
    <submittedName>
        <fullName evidence="1">Uncharacterized protein</fullName>
    </submittedName>
</protein>